<accession>A0A1B9NZZ8</accession>
<protein>
    <recommendedName>
        <fullName evidence="8">VTT domain-containing protein</fullName>
    </recommendedName>
</protein>
<keyword evidence="6 7" id="KW-0472">Membrane</keyword>
<evidence type="ECO:0000256" key="5">
    <source>
        <dbReference type="ARBA" id="ARBA00022989"/>
    </source>
</evidence>
<evidence type="ECO:0000256" key="3">
    <source>
        <dbReference type="ARBA" id="ARBA00022475"/>
    </source>
</evidence>
<keyword evidence="3 7" id="KW-1003">Cell membrane</keyword>
<dbReference type="AlphaFoldDB" id="A0A1B9NZZ8"/>
<proteinExistence type="inferred from homology"/>
<comment type="similarity">
    <text evidence="2 7">Belongs to the DedA family.</text>
</comment>
<evidence type="ECO:0000313" key="9">
    <source>
        <dbReference type="EMBL" id="OCH21694.1"/>
    </source>
</evidence>
<feature type="transmembrane region" description="Helical" evidence="7">
    <location>
        <begin position="168"/>
        <end position="185"/>
    </location>
</feature>
<evidence type="ECO:0000256" key="2">
    <source>
        <dbReference type="ARBA" id="ARBA00010792"/>
    </source>
</evidence>
<evidence type="ECO:0000313" key="10">
    <source>
        <dbReference type="Proteomes" id="UP000093523"/>
    </source>
</evidence>
<feature type="transmembrane region" description="Helical" evidence="7">
    <location>
        <begin position="126"/>
        <end position="148"/>
    </location>
</feature>
<keyword evidence="4 7" id="KW-0812">Transmembrane</keyword>
<dbReference type="InterPro" id="IPR032818">
    <property type="entry name" value="DedA-like"/>
</dbReference>
<name>A0A1B9NZZ8_ALILO</name>
<comment type="caution">
    <text evidence="7">Lacks conserved residue(s) required for the propagation of feature annotation.</text>
</comment>
<comment type="subcellular location">
    <subcellularLocation>
        <location evidence="1 7">Cell membrane</location>
        <topology evidence="1 7">Multi-pass membrane protein</topology>
    </subcellularLocation>
</comment>
<evidence type="ECO:0000256" key="7">
    <source>
        <dbReference type="RuleBase" id="RU367016"/>
    </source>
</evidence>
<dbReference type="EMBL" id="MAJU01000008">
    <property type="protein sequence ID" value="OCH21694.1"/>
    <property type="molecule type" value="Genomic_DNA"/>
</dbReference>
<dbReference type="OrthoDB" id="948134at2"/>
<evidence type="ECO:0000256" key="4">
    <source>
        <dbReference type="ARBA" id="ARBA00022692"/>
    </source>
</evidence>
<sequence length="192" mass="21616">MSGSVALFMGALLDALIGPNIFVPGEPFLIAAGYQFHQGMIGGVIAVLLGGLLGDQLSYFIGKRYGRKAQHSLIKWKPTTRRLLARCRFLLQTRGNVVLMFARLLGPIAWFVPFVAGVNQIQWRRFSLFSSIGLCLGVGQFIFLGYALSYGLDKFPWLIESKILIIEYRYSITAVFIFGVFLLMTKKLRWKK</sequence>
<organism evidence="9 10">
    <name type="scientific">Aliivibrio logei</name>
    <name type="common">Vibrio logei</name>
    <dbReference type="NCBI Taxonomy" id="688"/>
    <lineage>
        <taxon>Bacteria</taxon>
        <taxon>Pseudomonadati</taxon>
        <taxon>Pseudomonadota</taxon>
        <taxon>Gammaproteobacteria</taxon>
        <taxon>Vibrionales</taxon>
        <taxon>Vibrionaceae</taxon>
        <taxon>Aliivibrio</taxon>
    </lineage>
</organism>
<dbReference type="PANTHER" id="PTHR30353:SF15">
    <property type="entry name" value="INNER MEMBRANE PROTEIN YABI"/>
    <property type="match status" value="1"/>
</dbReference>
<reference evidence="9 10" key="1">
    <citation type="submission" date="2016-06" db="EMBL/GenBank/DDBJ databases">
        <authorList>
            <person name="Kjaerup R.B."/>
            <person name="Dalgaard T.S."/>
            <person name="Juul-Madsen H.R."/>
        </authorList>
    </citation>
    <scope>NUCLEOTIDE SEQUENCE [LARGE SCALE GENOMIC DNA]</scope>
    <source>
        <strain evidence="9 10">1S159</strain>
    </source>
</reference>
<dbReference type="RefSeq" id="WP_065610299.1">
    <property type="nucleotide sequence ID" value="NZ_CAWMPN010000008.1"/>
</dbReference>
<evidence type="ECO:0000256" key="6">
    <source>
        <dbReference type="ARBA" id="ARBA00023136"/>
    </source>
</evidence>
<dbReference type="GO" id="GO:0005886">
    <property type="term" value="C:plasma membrane"/>
    <property type="evidence" value="ECO:0007669"/>
    <property type="project" value="UniProtKB-SubCell"/>
</dbReference>
<keyword evidence="5 7" id="KW-1133">Transmembrane helix</keyword>
<dbReference type="PANTHER" id="PTHR30353">
    <property type="entry name" value="INNER MEMBRANE PROTEIN DEDA-RELATED"/>
    <property type="match status" value="1"/>
</dbReference>
<feature type="domain" description="VTT" evidence="8">
    <location>
        <begin position="23"/>
        <end position="146"/>
    </location>
</feature>
<feature type="transmembrane region" description="Helical" evidence="7">
    <location>
        <begin position="41"/>
        <end position="61"/>
    </location>
</feature>
<dbReference type="Pfam" id="PF09335">
    <property type="entry name" value="VTT_dom"/>
    <property type="match status" value="1"/>
</dbReference>
<evidence type="ECO:0000256" key="1">
    <source>
        <dbReference type="ARBA" id="ARBA00004651"/>
    </source>
</evidence>
<gene>
    <name evidence="9" type="ORF">A6E04_07465</name>
</gene>
<dbReference type="InterPro" id="IPR032816">
    <property type="entry name" value="VTT_dom"/>
</dbReference>
<dbReference type="Proteomes" id="UP000093523">
    <property type="component" value="Unassembled WGS sequence"/>
</dbReference>
<dbReference type="STRING" id="688.A6E04_07465"/>
<comment type="caution">
    <text evidence="9">The sequence shown here is derived from an EMBL/GenBank/DDBJ whole genome shotgun (WGS) entry which is preliminary data.</text>
</comment>
<evidence type="ECO:0000259" key="8">
    <source>
        <dbReference type="Pfam" id="PF09335"/>
    </source>
</evidence>